<dbReference type="PANTHER" id="PTHR11717">
    <property type="entry name" value="LOW MOLECULAR WEIGHT PROTEIN TYROSINE PHOSPHATASE"/>
    <property type="match status" value="1"/>
</dbReference>
<dbReference type="STRING" id="574376.BAMA_01415"/>
<gene>
    <name evidence="6" type="ORF">BAMA_01415</name>
</gene>
<dbReference type="SMART" id="SM00226">
    <property type="entry name" value="LMWPc"/>
    <property type="match status" value="1"/>
</dbReference>
<evidence type="ECO:0000256" key="4">
    <source>
        <dbReference type="PIRSR" id="PIRSR617867-1"/>
    </source>
</evidence>
<dbReference type="Pfam" id="PF01451">
    <property type="entry name" value="LMWPc"/>
    <property type="match status" value="1"/>
</dbReference>
<evidence type="ECO:0000313" key="7">
    <source>
        <dbReference type="Proteomes" id="UP000027822"/>
    </source>
</evidence>
<dbReference type="OrthoDB" id="9784339at2"/>
<dbReference type="PRINTS" id="PR00719">
    <property type="entry name" value="LMWPTPASE"/>
</dbReference>
<name>A0A073K2D7_9BACI</name>
<evidence type="ECO:0000256" key="2">
    <source>
        <dbReference type="ARBA" id="ARBA00022801"/>
    </source>
</evidence>
<sequence>MKRVLFVCTGNTCRSPMAEALLRHHSEGRWEVQSAGVYASVGSDASSHTKSALNGKGVPIMHQSQQVTTELLNWSDVILTMTSSHRQLILQHHPYMREKVYTLYEFVEGINKDISDPYGGSLQVYEQTLTEMEILIKTLLKKHSDS</sequence>
<protein>
    <submittedName>
        <fullName evidence="6">Protein tyrosine phosphatase</fullName>
    </submittedName>
</protein>
<dbReference type="PANTHER" id="PTHR11717:SF31">
    <property type="entry name" value="LOW MOLECULAR WEIGHT PROTEIN-TYROSINE-PHOSPHATASE ETP-RELATED"/>
    <property type="match status" value="1"/>
</dbReference>
<dbReference type="EMBL" id="JOTN01000001">
    <property type="protein sequence ID" value="KEK21454.1"/>
    <property type="molecule type" value="Genomic_DNA"/>
</dbReference>
<proteinExistence type="inferred from homology"/>
<dbReference type="InterPro" id="IPR023485">
    <property type="entry name" value="Ptyr_pPase"/>
</dbReference>
<keyword evidence="2" id="KW-0378">Hydrolase</keyword>
<feature type="active site" evidence="4">
    <location>
        <position position="14"/>
    </location>
</feature>
<evidence type="ECO:0000256" key="3">
    <source>
        <dbReference type="ARBA" id="ARBA00022912"/>
    </source>
</evidence>
<dbReference type="RefSeq" id="WP_034635382.1">
    <property type="nucleotide sequence ID" value="NZ_CBCSJC010000002.1"/>
</dbReference>
<comment type="caution">
    <text evidence="6">The sequence shown here is derived from an EMBL/GenBank/DDBJ whole genome shotgun (WGS) entry which is preliminary data.</text>
</comment>
<dbReference type="SUPFAM" id="SSF52788">
    <property type="entry name" value="Phosphotyrosine protein phosphatases I"/>
    <property type="match status" value="1"/>
</dbReference>
<evidence type="ECO:0000259" key="5">
    <source>
        <dbReference type="SMART" id="SM00226"/>
    </source>
</evidence>
<evidence type="ECO:0000313" key="6">
    <source>
        <dbReference type="EMBL" id="KEK21454.1"/>
    </source>
</evidence>
<comment type="similarity">
    <text evidence="1">Belongs to the low molecular weight phosphotyrosine protein phosphatase family.</text>
</comment>
<dbReference type="InterPro" id="IPR017867">
    <property type="entry name" value="Tyr_phospatase_low_mol_wt"/>
</dbReference>
<dbReference type="Gene3D" id="3.40.50.2300">
    <property type="match status" value="1"/>
</dbReference>
<dbReference type="AlphaFoldDB" id="A0A073K2D7"/>
<dbReference type="GO" id="GO:0004725">
    <property type="term" value="F:protein tyrosine phosphatase activity"/>
    <property type="evidence" value="ECO:0007669"/>
    <property type="project" value="InterPro"/>
</dbReference>
<keyword evidence="3" id="KW-0904">Protein phosphatase</keyword>
<evidence type="ECO:0000256" key="1">
    <source>
        <dbReference type="ARBA" id="ARBA00011063"/>
    </source>
</evidence>
<dbReference type="Proteomes" id="UP000027822">
    <property type="component" value="Unassembled WGS sequence"/>
</dbReference>
<dbReference type="InterPro" id="IPR036196">
    <property type="entry name" value="Ptyr_pPase_sf"/>
</dbReference>
<dbReference type="eggNOG" id="COG0394">
    <property type="taxonomic scope" value="Bacteria"/>
</dbReference>
<dbReference type="CDD" id="cd16344">
    <property type="entry name" value="LMWPAP"/>
    <property type="match status" value="1"/>
</dbReference>
<organism evidence="6 7">
    <name type="scientific">Bacillus manliponensis</name>
    <dbReference type="NCBI Taxonomy" id="574376"/>
    <lineage>
        <taxon>Bacteria</taxon>
        <taxon>Bacillati</taxon>
        <taxon>Bacillota</taxon>
        <taxon>Bacilli</taxon>
        <taxon>Bacillales</taxon>
        <taxon>Bacillaceae</taxon>
        <taxon>Bacillus</taxon>
        <taxon>Bacillus cereus group</taxon>
    </lineage>
</organism>
<reference evidence="6 7" key="1">
    <citation type="submission" date="2014-06" db="EMBL/GenBank/DDBJ databases">
        <title>Draft genome sequence of Bacillus manliponensis JCM 15802 (MCCC 1A00708).</title>
        <authorList>
            <person name="Lai Q."/>
            <person name="Liu Y."/>
            <person name="Shao Z."/>
        </authorList>
    </citation>
    <scope>NUCLEOTIDE SEQUENCE [LARGE SCALE GENOMIC DNA]</scope>
    <source>
        <strain evidence="6 7">JCM 15802</strain>
    </source>
</reference>
<accession>A0A073K2D7</accession>
<keyword evidence="7" id="KW-1185">Reference proteome</keyword>
<feature type="domain" description="Phosphotyrosine protein phosphatase I" evidence="5">
    <location>
        <begin position="2"/>
        <end position="142"/>
    </location>
</feature>
<feature type="active site" description="Proton donor" evidence="4">
    <location>
        <position position="116"/>
    </location>
</feature>
<feature type="active site" description="Nucleophile" evidence="4">
    <location>
        <position position="8"/>
    </location>
</feature>
<dbReference type="InterPro" id="IPR050438">
    <property type="entry name" value="LMW_PTPase"/>
</dbReference>